<evidence type="ECO:0000313" key="3">
    <source>
        <dbReference type="Proteomes" id="UP001153642"/>
    </source>
</evidence>
<accession>A0ABT6FU71</accession>
<feature type="transmembrane region" description="Helical" evidence="1">
    <location>
        <begin position="17"/>
        <end position="38"/>
    </location>
</feature>
<evidence type="ECO:0000313" key="2">
    <source>
        <dbReference type="EMBL" id="MDG3586814.1"/>
    </source>
</evidence>
<feature type="transmembrane region" description="Helical" evidence="1">
    <location>
        <begin position="50"/>
        <end position="69"/>
    </location>
</feature>
<name>A0ABT6FU71_9FLAO</name>
<dbReference type="InterPro" id="IPR032820">
    <property type="entry name" value="ATPase_put"/>
</dbReference>
<evidence type="ECO:0000256" key="1">
    <source>
        <dbReference type="SAM" id="Phobius"/>
    </source>
</evidence>
<keyword evidence="1" id="KW-1133">Transmembrane helix</keyword>
<keyword evidence="1" id="KW-0472">Membrane</keyword>
<protein>
    <submittedName>
        <fullName evidence="2">AtpZ/AtpI family protein</fullName>
    </submittedName>
</protein>
<dbReference type="Pfam" id="PF09527">
    <property type="entry name" value="ATPase_gene1"/>
    <property type="match status" value="1"/>
</dbReference>
<keyword evidence="1" id="KW-0812">Transmembrane</keyword>
<reference evidence="2" key="1">
    <citation type="submission" date="2022-11" db="EMBL/GenBank/DDBJ databases">
        <title>High-quality draft genome sequence of Galbibacter sp. strain CMA-7.</title>
        <authorList>
            <person name="Wei L."/>
            <person name="Dong C."/>
            <person name="Shao Z."/>
        </authorList>
    </citation>
    <scope>NUCLEOTIDE SEQUENCE</scope>
    <source>
        <strain evidence="2">CMA-7</strain>
    </source>
</reference>
<comment type="caution">
    <text evidence="2">The sequence shown here is derived from an EMBL/GenBank/DDBJ whole genome shotgun (WGS) entry which is preliminary data.</text>
</comment>
<dbReference type="Proteomes" id="UP001153642">
    <property type="component" value="Unassembled WGS sequence"/>
</dbReference>
<sequence length="77" mass="8918">MQEKNNKKPTKNQLKNFAVFSGIAIQMGVTIFLFVYLGKWLDGKYNNGEKLYLIIFTLLGLALSIYVVIKQLNRYQN</sequence>
<organism evidence="2 3">
    <name type="scientific">Galbibacter pacificus</name>
    <dbReference type="NCBI Taxonomy" id="2996052"/>
    <lineage>
        <taxon>Bacteria</taxon>
        <taxon>Pseudomonadati</taxon>
        <taxon>Bacteroidota</taxon>
        <taxon>Flavobacteriia</taxon>
        <taxon>Flavobacteriales</taxon>
        <taxon>Flavobacteriaceae</taxon>
        <taxon>Galbibacter</taxon>
    </lineage>
</organism>
<gene>
    <name evidence="2" type="ORF">OSR52_13135</name>
</gene>
<dbReference type="EMBL" id="JAPMUA010000004">
    <property type="protein sequence ID" value="MDG3586814.1"/>
    <property type="molecule type" value="Genomic_DNA"/>
</dbReference>
<dbReference type="RefSeq" id="WP_277900532.1">
    <property type="nucleotide sequence ID" value="NZ_JAPMUA010000004.1"/>
</dbReference>
<keyword evidence="3" id="KW-1185">Reference proteome</keyword>
<proteinExistence type="predicted"/>